<dbReference type="PANTHER" id="PTHR10357:SF210">
    <property type="entry name" value="MALTODEXTRIN GLUCOSIDASE"/>
    <property type="match status" value="1"/>
</dbReference>
<dbReference type="InterPro" id="IPR006047">
    <property type="entry name" value="GH13_cat_dom"/>
</dbReference>
<dbReference type="PANTHER" id="PTHR10357">
    <property type="entry name" value="ALPHA-AMYLASE FAMILY MEMBER"/>
    <property type="match status" value="1"/>
</dbReference>
<dbReference type="Pfam" id="PF00128">
    <property type="entry name" value="Alpha-amylase"/>
    <property type="match status" value="1"/>
</dbReference>
<organism evidence="4 5">
    <name type="scientific">Paenibacillus methanolicus</name>
    <dbReference type="NCBI Taxonomy" id="582686"/>
    <lineage>
        <taxon>Bacteria</taxon>
        <taxon>Bacillati</taxon>
        <taxon>Bacillota</taxon>
        <taxon>Bacilli</taxon>
        <taxon>Bacillales</taxon>
        <taxon>Paenibacillaceae</taxon>
        <taxon>Paenibacillus</taxon>
    </lineage>
</organism>
<feature type="domain" description="Glycosyl hydrolase family 13 catalytic" evidence="3">
    <location>
        <begin position="1"/>
        <end position="323"/>
    </location>
</feature>
<dbReference type="Gene3D" id="2.60.40.1180">
    <property type="entry name" value="Golgi alpha-mannosidase II"/>
    <property type="match status" value="1"/>
</dbReference>
<evidence type="ECO:0000256" key="1">
    <source>
        <dbReference type="ARBA" id="ARBA00022801"/>
    </source>
</evidence>
<dbReference type="RefSeq" id="WP_148927120.1">
    <property type="nucleotide sequence ID" value="NZ_VNHS01000001.1"/>
</dbReference>
<dbReference type="OrthoDB" id="9805159at2"/>
<dbReference type="SUPFAM" id="SSF51445">
    <property type="entry name" value="(Trans)glycosidases"/>
    <property type="match status" value="1"/>
</dbReference>
<dbReference type="Gene3D" id="3.20.20.80">
    <property type="entry name" value="Glycosidases"/>
    <property type="match status" value="1"/>
</dbReference>
<keyword evidence="2 4" id="KW-0326">Glycosidase</keyword>
<dbReference type="GO" id="GO:0005975">
    <property type="term" value="P:carbohydrate metabolic process"/>
    <property type="evidence" value="ECO:0007669"/>
    <property type="project" value="InterPro"/>
</dbReference>
<dbReference type="InterPro" id="IPR013780">
    <property type="entry name" value="Glyco_hydro_b"/>
</dbReference>
<reference evidence="4 5" key="1">
    <citation type="submission" date="2019-07" db="EMBL/GenBank/DDBJ databases">
        <title>Genomic Encyclopedia of Type Strains, Phase III (KMG-III): the genomes of soil and plant-associated and newly described type strains.</title>
        <authorList>
            <person name="Whitman W."/>
        </authorList>
    </citation>
    <scope>NUCLEOTIDE SEQUENCE [LARGE SCALE GENOMIC DNA]</scope>
    <source>
        <strain evidence="4 5">BL24</strain>
    </source>
</reference>
<dbReference type="InterPro" id="IPR017853">
    <property type="entry name" value="GH"/>
</dbReference>
<keyword evidence="5" id="KW-1185">Reference proteome</keyword>
<accession>A0A5S5CJC9</accession>
<evidence type="ECO:0000313" key="4">
    <source>
        <dbReference type="EMBL" id="TYP79007.1"/>
    </source>
</evidence>
<protein>
    <submittedName>
        <fullName evidence="4">Glycosidase</fullName>
    </submittedName>
</protein>
<evidence type="ECO:0000313" key="5">
    <source>
        <dbReference type="Proteomes" id="UP000323257"/>
    </source>
</evidence>
<dbReference type="Gene3D" id="3.90.400.10">
    <property type="entry name" value="Oligo-1,6-glucosidase, Domain 2"/>
    <property type="match status" value="1"/>
</dbReference>
<dbReference type="SUPFAM" id="SSF51011">
    <property type="entry name" value="Glycosyl hydrolase domain"/>
    <property type="match status" value="1"/>
</dbReference>
<comment type="caution">
    <text evidence="4">The sequence shown here is derived from an EMBL/GenBank/DDBJ whole genome shotgun (WGS) entry which is preliminary data.</text>
</comment>
<proteinExistence type="predicted"/>
<name>A0A5S5CJC9_9BACL</name>
<keyword evidence="1" id="KW-0378">Hydrolase</keyword>
<gene>
    <name evidence="4" type="ORF">BCM02_101122</name>
</gene>
<dbReference type="GO" id="GO:0016798">
    <property type="term" value="F:hydrolase activity, acting on glycosyl bonds"/>
    <property type="evidence" value="ECO:0007669"/>
    <property type="project" value="UniProtKB-KW"/>
</dbReference>
<evidence type="ECO:0000259" key="3">
    <source>
        <dbReference type="SMART" id="SM00642"/>
    </source>
</evidence>
<dbReference type="SMART" id="SM00642">
    <property type="entry name" value="Aamy"/>
    <property type="match status" value="1"/>
</dbReference>
<dbReference type="AlphaFoldDB" id="A0A5S5CJC9"/>
<dbReference type="Proteomes" id="UP000323257">
    <property type="component" value="Unassembled WGS sequence"/>
</dbReference>
<dbReference type="CDD" id="cd11338">
    <property type="entry name" value="AmyAc_CMD"/>
    <property type="match status" value="1"/>
</dbReference>
<dbReference type="InterPro" id="IPR045857">
    <property type="entry name" value="O16G_dom_2"/>
</dbReference>
<sequence length="421" mass="48380">MQGILDKLGHIHALGANVLYLTPIFASPSSHKYDTSDYQLIDPSFGTLDTLKLLVEQCHRRGIRVVLDAVFNHCGSDFAPFVDANKKGTESPYYEWFHFVEPQPEAGNPLPYRAFGYEKNMPKLNTAHPAVAEYLIDTAIYWTKEAEIDGWRLDVANEVDHDFWRAFRSRLKDIRPDIWLIGEVWHDALPWLGGDQFDSVMNYPLRTLALDYFVCRRIDRPSFIHALIRLLMQYPEQVNANLFNMLGSHDTARLLTACDGRHEILMRLLVFQYTFPGVPSIYYGDEVGMTGGEDPECRRTMNWDANGWDSDILRHIRQLTAMRKQERALQTGEIRFLDTKEEELLIYTRHHEEELVLIVMNLSEGWKNEELAPTSIGADVVTGIYHDRITGRKVYADRSLIRLSLPPGESVVVPMRAVQAV</sequence>
<dbReference type="EMBL" id="VNHS01000001">
    <property type="protein sequence ID" value="TYP79007.1"/>
    <property type="molecule type" value="Genomic_DNA"/>
</dbReference>
<evidence type="ECO:0000256" key="2">
    <source>
        <dbReference type="ARBA" id="ARBA00023295"/>
    </source>
</evidence>